<organism evidence="2 3">
    <name type="scientific">Actinomadura fulvescens</name>
    <dbReference type="NCBI Taxonomy" id="46160"/>
    <lineage>
        <taxon>Bacteria</taxon>
        <taxon>Bacillati</taxon>
        <taxon>Actinomycetota</taxon>
        <taxon>Actinomycetes</taxon>
        <taxon>Streptosporangiales</taxon>
        <taxon>Thermomonosporaceae</taxon>
        <taxon>Actinomadura</taxon>
    </lineage>
</organism>
<keyword evidence="1" id="KW-0732">Signal</keyword>
<dbReference type="RefSeq" id="WP_344548508.1">
    <property type="nucleotide sequence ID" value="NZ_BAAATD010000019.1"/>
</dbReference>
<protein>
    <submittedName>
        <fullName evidence="2">Uncharacterized protein</fullName>
    </submittedName>
</protein>
<reference evidence="2 3" key="1">
    <citation type="journal article" date="2019" name="Int. J. Syst. Evol. Microbiol.">
        <title>The Global Catalogue of Microorganisms (GCM) 10K type strain sequencing project: providing services to taxonomists for standard genome sequencing and annotation.</title>
        <authorList>
            <consortium name="The Broad Institute Genomics Platform"/>
            <consortium name="The Broad Institute Genome Sequencing Center for Infectious Disease"/>
            <person name="Wu L."/>
            <person name="Ma J."/>
        </authorList>
    </citation>
    <scope>NUCLEOTIDE SEQUENCE [LARGE SCALE GENOMIC DNA]</scope>
    <source>
        <strain evidence="2 3">JCM 6833</strain>
    </source>
</reference>
<name>A0ABN3QU91_9ACTN</name>
<evidence type="ECO:0000256" key="1">
    <source>
        <dbReference type="SAM" id="SignalP"/>
    </source>
</evidence>
<sequence length="63" mass="6623">MITAPRTLAAVALALLLGTAACSAPAAADDDVPSYAAATRNDPRFTSTFQHKFADVDGVRMHY</sequence>
<evidence type="ECO:0000313" key="2">
    <source>
        <dbReference type="EMBL" id="GAA2635468.1"/>
    </source>
</evidence>
<evidence type="ECO:0000313" key="3">
    <source>
        <dbReference type="Proteomes" id="UP001501509"/>
    </source>
</evidence>
<gene>
    <name evidence="2" type="ORF">GCM10010411_88130</name>
</gene>
<proteinExistence type="predicted"/>
<keyword evidence="3" id="KW-1185">Reference proteome</keyword>
<dbReference type="Proteomes" id="UP001501509">
    <property type="component" value="Unassembled WGS sequence"/>
</dbReference>
<feature type="chain" id="PRO_5046137895" evidence="1">
    <location>
        <begin position="29"/>
        <end position="63"/>
    </location>
</feature>
<accession>A0ABN3QU91</accession>
<feature type="signal peptide" evidence="1">
    <location>
        <begin position="1"/>
        <end position="28"/>
    </location>
</feature>
<comment type="caution">
    <text evidence="2">The sequence shown here is derived from an EMBL/GenBank/DDBJ whole genome shotgun (WGS) entry which is preliminary data.</text>
</comment>
<dbReference type="PROSITE" id="PS51257">
    <property type="entry name" value="PROKAR_LIPOPROTEIN"/>
    <property type="match status" value="1"/>
</dbReference>
<dbReference type="EMBL" id="BAAATD010000019">
    <property type="protein sequence ID" value="GAA2635468.1"/>
    <property type="molecule type" value="Genomic_DNA"/>
</dbReference>